<organism evidence="7">
    <name type="scientific">Eggerthella lenta</name>
    <name type="common">Eubacterium lentum</name>
    <dbReference type="NCBI Taxonomy" id="84112"/>
    <lineage>
        <taxon>Bacteria</taxon>
        <taxon>Bacillati</taxon>
        <taxon>Actinomycetota</taxon>
        <taxon>Coriobacteriia</taxon>
        <taxon>Eggerthellales</taxon>
        <taxon>Eggerthellaceae</taxon>
        <taxon>Eggerthella</taxon>
    </lineage>
</organism>
<sequence length="337" mass="36467">MLSDRRQRVLSALIEEYVARALPVGSRTLTERYQLGVSPATVRNELSVLEDGGYITQPHTSAGRIPTDFGYRAFVDNLLASDLAGDDERYRPVVDQLRRSASELDALLEQTSSALTRLTDCLSIVLAPSVLNLHIKQLSLISLSPYRALVVLVTEDGQVFNRQMDFAEEVSPDELARVQRFLAEVMGGKSLQEIEDGLGEGMAEAFRDPLVRMALDEVLSCLQEGDASRTHRLGVSSLLTKPEFSQSQALLPVMQVLEDDTVLLQILDDAARQGSGAPSVRIGRENDAAALAGVSVVASRYGRGASAGVVAVVGPTRMDYSKVIQAVRIASAALEDV</sequence>
<dbReference type="Gene3D" id="1.10.10.10">
    <property type="entry name" value="Winged helix-like DNA-binding domain superfamily/Winged helix DNA-binding domain"/>
    <property type="match status" value="1"/>
</dbReference>
<evidence type="ECO:0000256" key="1">
    <source>
        <dbReference type="ARBA" id="ARBA00022491"/>
    </source>
</evidence>
<dbReference type="InterPro" id="IPR021153">
    <property type="entry name" value="HrcA_C"/>
</dbReference>
<dbReference type="PANTHER" id="PTHR34824:SF1">
    <property type="entry name" value="HEAT-INDUCIBLE TRANSCRIPTION REPRESSOR HRCA"/>
    <property type="match status" value="1"/>
</dbReference>
<dbReference type="Gene3D" id="3.30.390.60">
    <property type="entry name" value="Heat-inducible transcription repressor hrca homolog, domain 3"/>
    <property type="match status" value="1"/>
</dbReference>
<dbReference type="OMA" id="GPKRMDY"/>
<keyword evidence="1 5" id="KW-0678">Repressor</keyword>
<feature type="domain" description="Heat-inducible transcription repressor HrcA C-terminal" evidence="6">
    <location>
        <begin position="105"/>
        <end position="324"/>
    </location>
</feature>
<dbReference type="HAMAP" id="MF_00081">
    <property type="entry name" value="HrcA"/>
    <property type="match status" value="1"/>
</dbReference>
<name>A0A6N3FDW9_EGGLN</name>
<protein>
    <recommendedName>
        <fullName evidence="5">Heat-inducible transcription repressor HrcA</fullName>
    </recommendedName>
</protein>
<dbReference type="InterPro" id="IPR029016">
    <property type="entry name" value="GAF-like_dom_sf"/>
</dbReference>
<accession>A0A6N3FDW9</accession>
<dbReference type="EMBL" id="CACRTT010000032">
    <property type="protein sequence ID" value="VYU50255.1"/>
    <property type="molecule type" value="Genomic_DNA"/>
</dbReference>
<dbReference type="InterPro" id="IPR023120">
    <property type="entry name" value="WHTH_transcript_rep_HrcA_IDD"/>
</dbReference>
<dbReference type="Gene3D" id="3.30.450.40">
    <property type="match status" value="1"/>
</dbReference>
<dbReference type="GO" id="GO:0003677">
    <property type="term" value="F:DNA binding"/>
    <property type="evidence" value="ECO:0007669"/>
    <property type="project" value="InterPro"/>
</dbReference>
<dbReference type="GO" id="GO:0045892">
    <property type="term" value="P:negative regulation of DNA-templated transcription"/>
    <property type="evidence" value="ECO:0007669"/>
    <property type="project" value="UniProtKB-UniRule"/>
</dbReference>
<dbReference type="InterPro" id="IPR036390">
    <property type="entry name" value="WH_DNA-bd_sf"/>
</dbReference>
<reference evidence="7" key="1">
    <citation type="submission" date="2019-11" db="EMBL/GenBank/DDBJ databases">
        <authorList>
            <person name="Feng L."/>
        </authorList>
    </citation>
    <scope>NUCLEOTIDE SEQUENCE</scope>
    <source>
        <strain evidence="7">ElentaLFYP107</strain>
    </source>
</reference>
<dbReference type="SUPFAM" id="SSF46785">
    <property type="entry name" value="Winged helix' DNA-binding domain"/>
    <property type="match status" value="1"/>
</dbReference>
<dbReference type="SUPFAM" id="SSF55781">
    <property type="entry name" value="GAF domain-like"/>
    <property type="match status" value="1"/>
</dbReference>
<keyword evidence="4 5" id="KW-0804">Transcription</keyword>
<gene>
    <name evidence="5 7" type="primary">hrcA</name>
    <name evidence="7" type="ORF">ELLFYP107_00693</name>
</gene>
<dbReference type="Pfam" id="PF01628">
    <property type="entry name" value="HrcA"/>
    <property type="match status" value="1"/>
</dbReference>
<dbReference type="InterPro" id="IPR002571">
    <property type="entry name" value="HrcA"/>
</dbReference>
<evidence type="ECO:0000256" key="3">
    <source>
        <dbReference type="ARBA" id="ARBA00023016"/>
    </source>
</evidence>
<comment type="similarity">
    <text evidence="5">Belongs to the HrcA family.</text>
</comment>
<keyword evidence="2 5" id="KW-0805">Transcription regulation</keyword>
<dbReference type="AlphaFoldDB" id="A0A6N3FDW9"/>
<comment type="function">
    <text evidence="5">Negative regulator of class I heat shock genes (grpE-dnaK-dnaJ and groELS operons). Prevents heat-shock induction of these operons.</text>
</comment>
<dbReference type="InterPro" id="IPR036388">
    <property type="entry name" value="WH-like_DNA-bd_sf"/>
</dbReference>
<evidence type="ECO:0000259" key="6">
    <source>
        <dbReference type="Pfam" id="PF01628"/>
    </source>
</evidence>
<evidence type="ECO:0000313" key="7">
    <source>
        <dbReference type="EMBL" id="VYU50255.1"/>
    </source>
</evidence>
<evidence type="ECO:0000256" key="2">
    <source>
        <dbReference type="ARBA" id="ARBA00023015"/>
    </source>
</evidence>
<keyword evidence="3 5" id="KW-0346">Stress response</keyword>
<proteinExistence type="inferred from homology"/>
<dbReference type="NCBIfam" id="TIGR00331">
    <property type="entry name" value="hrcA"/>
    <property type="match status" value="1"/>
</dbReference>
<evidence type="ECO:0000256" key="5">
    <source>
        <dbReference type="HAMAP-Rule" id="MF_00081"/>
    </source>
</evidence>
<evidence type="ECO:0000256" key="4">
    <source>
        <dbReference type="ARBA" id="ARBA00023163"/>
    </source>
</evidence>
<dbReference type="PIRSF" id="PIRSF005485">
    <property type="entry name" value="HrcA"/>
    <property type="match status" value="1"/>
</dbReference>
<dbReference type="PANTHER" id="PTHR34824">
    <property type="entry name" value="HEAT-INDUCIBLE TRANSCRIPTION REPRESSOR HRCA"/>
    <property type="match status" value="1"/>
</dbReference>